<feature type="transmembrane region" description="Helical" evidence="2">
    <location>
        <begin position="206"/>
        <end position="224"/>
    </location>
</feature>
<organism evidence="4 5">
    <name type="scientific">Weissella cibaria</name>
    <dbReference type="NCBI Taxonomy" id="137591"/>
    <lineage>
        <taxon>Bacteria</taxon>
        <taxon>Bacillati</taxon>
        <taxon>Bacillota</taxon>
        <taxon>Bacilli</taxon>
        <taxon>Lactobacillales</taxon>
        <taxon>Lactobacillaceae</taxon>
        <taxon>Weissella</taxon>
    </lineage>
</organism>
<evidence type="ECO:0000259" key="3">
    <source>
        <dbReference type="SMART" id="SM00844"/>
    </source>
</evidence>
<dbReference type="Pfam" id="PF01468">
    <property type="entry name" value="GA"/>
    <property type="match status" value="2"/>
</dbReference>
<dbReference type="InterPro" id="IPR009063">
    <property type="entry name" value="Ig/albumin-bd_sf"/>
</dbReference>
<evidence type="ECO:0000256" key="1">
    <source>
        <dbReference type="SAM" id="MobiDB-lite"/>
    </source>
</evidence>
<protein>
    <submittedName>
        <fullName evidence="4">GA module</fullName>
    </submittedName>
</protein>
<feature type="domain" description="Extracellular matrix-binding protein ebh GA module" evidence="3">
    <location>
        <begin position="135"/>
        <end position="186"/>
    </location>
</feature>
<dbReference type="InterPro" id="IPR002988">
    <property type="entry name" value="GA_module"/>
</dbReference>
<dbReference type="STRING" id="137591.AO080_11490"/>
<keyword evidence="2" id="KW-0812">Transmembrane</keyword>
<accession>A0A0D1LQN5</accession>
<dbReference type="PATRIC" id="fig|137591.25.peg.983"/>
<feature type="compositionally biased region" description="Polar residues" evidence="1">
    <location>
        <begin position="48"/>
        <end position="71"/>
    </location>
</feature>
<dbReference type="AlphaFoldDB" id="A0A0D1LQN5"/>
<dbReference type="EMBL" id="JWHU01000015">
    <property type="protein sequence ID" value="KIU20857.1"/>
    <property type="molecule type" value="Genomic_DNA"/>
</dbReference>
<proteinExistence type="predicted"/>
<dbReference type="Proteomes" id="UP000032287">
    <property type="component" value="Unassembled WGS sequence"/>
</dbReference>
<dbReference type="SMART" id="SM00844">
    <property type="entry name" value="GA"/>
    <property type="match status" value="2"/>
</dbReference>
<feature type="domain" description="Extracellular matrix-binding protein ebh GA module" evidence="3">
    <location>
        <begin position="75"/>
        <end position="128"/>
    </location>
</feature>
<comment type="caution">
    <text evidence="4">The sequence shown here is derived from an EMBL/GenBank/DDBJ whole genome shotgun (WGS) entry which is preliminary data.</text>
</comment>
<evidence type="ECO:0000256" key="2">
    <source>
        <dbReference type="SAM" id="Phobius"/>
    </source>
</evidence>
<reference evidence="4 5" key="1">
    <citation type="journal article" date="2015" name="Microbiology (Mosc.)">
        <title>Genomics of the Weissella cibaria species with an examination of its metabolic traits.</title>
        <authorList>
            <person name="Lynch K.M."/>
            <person name="Lucid A."/>
            <person name="Arendt E.K."/>
            <person name="Sleator R.D."/>
            <person name="Lucey B."/>
            <person name="Coffey A."/>
        </authorList>
    </citation>
    <scope>NUCLEOTIDE SEQUENCE [LARGE SCALE GENOMIC DNA]</scope>
    <source>
        <strain evidence="4 5">MG1</strain>
    </source>
</reference>
<dbReference type="InterPro" id="IPR020840">
    <property type="entry name" value="Extracell_matrix-bd_GA"/>
</dbReference>
<keyword evidence="2" id="KW-0472">Membrane</keyword>
<evidence type="ECO:0000313" key="4">
    <source>
        <dbReference type="EMBL" id="KIU20857.1"/>
    </source>
</evidence>
<keyword evidence="2" id="KW-1133">Transmembrane helix</keyword>
<sequence>MENADVAGANNGGATGAVPASDNAGIPAVASTDGSTNGGNSTDTSTSAVPTDSTPVTMNTNGVGTDSTPTGGSLAYTADTSLQDAKNAANGDVDKMKGLSDAEKQGYKDRINSATTPDEVKAILSDAQNQNDSQIKADKLADKKKAAIAEINKMQHLSDEQKRDFIDRVDDARTVNGVDRILNQAREQNVEKEVADAPESESAFNIWPYIIALLLGSTAILAWVNRGNSND</sequence>
<feature type="compositionally biased region" description="Low complexity" evidence="1">
    <location>
        <begin position="31"/>
        <end position="47"/>
    </location>
</feature>
<feature type="region of interest" description="Disordered" evidence="1">
    <location>
        <begin position="1"/>
        <end position="76"/>
    </location>
</feature>
<evidence type="ECO:0000313" key="5">
    <source>
        <dbReference type="Proteomes" id="UP000032287"/>
    </source>
</evidence>
<name>A0A0D1LQN5_9LACO</name>
<dbReference type="SUPFAM" id="SSF46997">
    <property type="entry name" value="Bacterial immunoglobulin/albumin-binding domains"/>
    <property type="match status" value="2"/>
</dbReference>
<dbReference type="Gene3D" id="1.20.5.420">
    <property type="entry name" value="Immunoglobulin FC, subunit C"/>
    <property type="match status" value="2"/>
</dbReference>
<gene>
    <name evidence="4" type="ORF">QX99_01012</name>
</gene>
<keyword evidence="5" id="KW-1185">Reference proteome</keyword>